<dbReference type="Gene3D" id="3.90.1150.10">
    <property type="entry name" value="Aspartate Aminotransferase, domain 1"/>
    <property type="match status" value="1"/>
</dbReference>
<evidence type="ECO:0000256" key="1">
    <source>
        <dbReference type="ARBA" id="ARBA00037999"/>
    </source>
</evidence>
<protein>
    <submittedName>
        <fullName evidence="5">Aminotransferase class I/II-fold pyridoxal phosphate-dependent enzyme</fullName>
    </submittedName>
</protein>
<dbReference type="Gene3D" id="3.40.640.10">
    <property type="entry name" value="Type I PLP-dependent aspartate aminotransferase-like (Major domain)"/>
    <property type="match status" value="1"/>
</dbReference>
<proteinExistence type="inferred from homology"/>
<dbReference type="AlphaFoldDB" id="A0A6I2MM70"/>
<dbReference type="PANTHER" id="PTHR30244">
    <property type="entry name" value="TRANSAMINASE"/>
    <property type="match status" value="1"/>
</dbReference>
<dbReference type="InterPro" id="IPR000653">
    <property type="entry name" value="DegT/StrS_aminotransferase"/>
</dbReference>
<evidence type="ECO:0000256" key="3">
    <source>
        <dbReference type="PIRSR" id="PIRSR000390-2"/>
    </source>
</evidence>
<keyword evidence="6" id="KW-1185">Reference proteome</keyword>
<dbReference type="OrthoDB" id="9804264at2"/>
<reference evidence="5 6" key="1">
    <citation type="submission" date="2019-11" db="EMBL/GenBank/DDBJ databases">
        <title>Maribacter lutea sp. nov., a marine bacterium isolated from intertidal sand.</title>
        <authorList>
            <person name="Liu A."/>
        </authorList>
    </citation>
    <scope>NUCLEOTIDE SEQUENCE [LARGE SCALE GENOMIC DNA]</scope>
    <source>
        <strain evidence="5 6">RZ05</strain>
    </source>
</reference>
<dbReference type="Pfam" id="PF01041">
    <property type="entry name" value="DegT_DnrJ_EryC1"/>
    <property type="match status" value="1"/>
</dbReference>
<dbReference type="GO" id="GO:0000271">
    <property type="term" value="P:polysaccharide biosynthetic process"/>
    <property type="evidence" value="ECO:0007669"/>
    <property type="project" value="TreeGrafter"/>
</dbReference>
<dbReference type="PIRSF" id="PIRSF000390">
    <property type="entry name" value="PLP_StrS"/>
    <property type="match status" value="1"/>
</dbReference>
<dbReference type="InterPro" id="IPR015422">
    <property type="entry name" value="PyrdxlP-dep_Trfase_small"/>
</dbReference>
<keyword evidence="5" id="KW-0032">Aminotransferase</keyword>
<feature type="active site" description="Proton acceptor" evidence="2">
    <location>
        <position position="186"/>
    </location>
</feature>
<dbReference type="Proteomes" id="UP000443153">
    <property type="component" value="Unassembled WGS sequence"/>
</dbReference>
<dbReference type="InterPro" id="IPR015424">
    <property type="entry name" value="PyrdxlP-dep_Trfase"/>
</dbReference>
<accession>A0A6I2MM70</accession>
<dbReference type="EMBL" id="WKJH01000018">
    <property type="protein sequence ID" value="MRX64828.1"/>
    <property type="molecule type" value="Genomic_DNA"/>
</dbReference>
<gene>
    <name evidence="5" type="ORF">GJ691_11705</name>
</gene>
<dbReference type="SUPFAM" id="SSF53383">
    <property type="entry name" value="PLP-dependent transferases"/>
    <property type="match status" value="1"/>
</dbReference>
<evidence type="ECO:0000313" key="6">
    <source>
        <dbReference type="Proteomes" id="UP000443153"/>
    </source>
</evidence>
<organism evidence="5 6">
    <name type="scientific">Maribacter luteus</name>
    <dbReference type="NCBI Taxonomy" id="2594478"/>
    <lineage>
        <taxon>Bacteria</taxon>
        <taxon>Pseudomonadati</taxon>
        <taxon>Bacteroidota</taxon>
        <taxon>Flavobacteriia</taxon>
        <taxon>Flavobacteriales</taxon>
        <taxon>Flavobacteriaceae</taxon>
        <taxon>Maribacter</taxon>
    </lineage>
</organism>
<sequence>MPGFELFGEQEKKEVQDVLDSGVLMRYGFDGMRQGHWKAKELESALTQRMQSKYAHMVSSGTAALTVALASAGIGAGDEVIVPTFTFVASFEAVLALGAIPVLVDIDATLTLDPLAVENAITKNTKVVMPVHMCGSMADLDALKSICDKHGLLLLEDACQAIGGSYNGKPLGSYGDLGCFSFDYVKTITCGEGGAIITNNESYYSNADHYSDHGHDHVGNDRGAEAHPFLGYNYRISELNAATGLAQIRRLDEFLDIQERNYSIIRKALEPIDNITFRTVPNGGVENYSFLSFFLPDGERAKLAQNALKEAGLDGCFYWYDNNWHYYRKWEHLIHKKSLGNLPQDVKNQLPDYSQSDFSKSDYWISRNISCLIKLSWSEEEVHQRATKMADVLRNL</sequence>
<evidence type="ECO:0000256" key="2">
    <source>
        <dbReference type="PIRSR" id="PIRSR000390-1"/>
    </source>
</evidence>
<name>A0A6I2MM70_9FLAO</name>
<dbReference type="GO" id="GO:0008483">
    <property type="term" value="F:transaminase activity"/>
    <property type="evidence" value="ECO:0007669"/>
    <property type="project" value="UniProtKB-KW"/>
</dbReference>
<dbReference type="GO" id="GO:0030170">
    <property type="term" value="F:pyridoxal phosphate binding"/>
    <property type="evidence" value="ECO:0007669"/>
    <property type="project" value="TreeGrafter"/>
</dbReference>
<comment type="caution">
    <text evidence="5">The sequence shown here is derived from an EMBL/GenBank/DDBJ whole genome shotgun (WGS) entry which is preliminary data.</text>
</comment>
<keyword evidence="3 4" id="KW-0663">Pyridoxal phosphate</keyword>
<keyword evidence="5" id="KW-0808">Transferase</keyword>
<evidence type="ECO:0000313" key="5">
    <source>
        <dbReference type="EMBL" id="MRX64828.1"/>
    </source>
</evidence>
<dbReference type="RefSeq" id="WP_154367067.1">
    <property type="nucleotide sequence ID" value="NZ_WKJH01000018.1"/>
</dbReference>
<comment type="similarity">
    <text evidence="1 4">Belongs to the DegT/DnrJ/EryC1 family.</text>
</comment>
<dbReference type="CDD" id="cd00616">
    <property type="entry name" value="AHBA_syn"/>
    <property type="match status" value="1"/>
</dbReference>
<feature type="modified residue" description="N6-(pyridoxal phosphate)lysine" evidence="3">
    <location>
        <position position="186"/>
    </location>
</feature>
<evidence type="ECO:0000256" key="4">
    <source>
        <dbReference type="RuleBase" id="RU004508"/>
    </source>
</evidence>
<dbReference type="PANTHER" id="PTHR30244:SF34">
    <property type="entry name" value="DTDP-4-AMINO-4,6-DIDEOXYGALACTOSE TRANSAMINASE"/>
    <property type="match status" value="1"/>
</dbReference>
<dbReference type="InterPro" id="IPR015421">
    <property type="entry name" value="PyrdxlP-dep_Trfase_major"/>
</dbReference>